<dbReference type="Proteomes" id="UP000572268">
    <property type="component" value="Unassembled WGS sequence"/>
</dbReference>
<dbReference type="InterPro" id="IPR016193">
    <property type="entry name" value="Cytidine_deaminase-like"/>
</dbReference>
<dbReference type="InterPro" id="IPR011992">
    <property type="entry name" value="EF-hand-dom_pair"/>
</dbReference>
<organism evidence="11 12">
    <name type="scientific">Perkinsus olseni</name>
    <name type="common">Perkinsus atlanticus</name>
    <dbReference type="NCBI Taxonomy" id="32597"/>
    <lineage>
        <taxon>Eukaryota</taxon>
        <taxon>Sar</taxon>
        <taxon>Alveolata</taxon>
        <taxon>Perkinsozoa</taxon>
        <taxon>Perkinsea</taxon>
        <taxon>Perkinsida</taxon>
        <taxon>Perkinsidae</taxon>
        <taxon>Perkinsus</taxon>
    </lineage>
</organism>
<feature type="compositionally biased region" description="Polar residues" evidence="8">
    <location>
        <begin position="440"/>
        <end position="450"/>
    </location>
</feature>
<sequence>MSSEQQQTSSSKLTVTKVDECFMTAACMSANAGVILRHGGPFGASVVRDGMPISCAHNTVLYSKDPTCHAEVNAIRHAVRHLGRSELSDCVLYTTCEPCPMCWGAIMASGLKVMYVGADRYCAARFGFDDKAFYDEFAGPESGTMMPVNPTKTEEDEKWMAKLTSHSHVLVVSAVGELVGDSLSRGSDRGDALDTPMVRAIRMAAITLGTHELTGCKVYASTQPDVFSHCACLWARISKLFYSERAADESEACYQRQQLALKAEDRDLTTAWGCAVDECRHYLGAGGVQKSSRGGPPKRPLDGKRSLTQDQLEEVREAFALFDSDNSGCIDAREMKAAMRALGLEDVTKDMVARMLAEVGKHPSQTVTLDEFCDMMAPKMASKDSREEIMKIFKLFDEDNIGKITFRSLKRVSTELGENIPDDELMEMIEEADRSGSGGLSPTASRMTTP</sequence>
<keyword evidence="7" id="KW-0206">Cytoskeleton</keyword>
<dbReference type="PROSITE" id="PS00018">
    <property type="entry name" value="EF_HAND_1"/>
    <property type="match status" value="1"/>
</dbReference>
<keyword evidence="7" id="KW-0963">Cytoplasm</keyword>
<dbReference type="EMBL" id="JABANN010000500">
    <property type="protein sequence ID" value="KAF4657872.1"/>
    <property type="molecule type" value="Genomic_DNA"/>
</dbReference>
<evidence type="ECO:0000256" key="7">
    <source>
        <dbReference type="ARBA" id="ARBA00023212"/>
    </source>
</evidence>
<keyword evidence="4" id="KW-0677">Repeat</keyword>
<dbReference type="PROSITE" id="PS50222">
    <property type="entry name" value="EF_HAND_2"/>
    <property type="match status" value="2"/>
</dbReference>
<evidence type="ECO:0000256" key="5">
    <source>
        <dbReference type="ARBA" id="ARBA00022833"/>
    </source>
</evidence>
<proteinExistence type="inferred from homology"/>
<dbReference type="FunFam" id="1.10.238.10:FF:000527">
    <property type="entry name" value="Calmodulin-3"/>
    <property type="match status" value="1"/>
</dbReference>
<dbReference type="InterPro" id="IPR050230">
    <property type="entry name" value="CALM/Myosin/TropC-like"/>
</dbReference>
<dbReference type="PROSITE" id="PS51747">
    <property type="entry name" value="CYT_DCMP_DEAMINASES_2"/>
    <property type="match status" value="1"/>
</dbReference>
<evidence type="ECO:0000313" key="11">
    <source>
        <dbReference type="EMBL" id="KAF4657872.1"/>
    </source>
</evidence>
<name>A0A7J6LF50_PEROL</name>
<keyword evidence="6" id="KW-0106">Calcium</keyword>
<evidence type="ECO:0000256" key="2">
    <source>
        <dbReference type="ARBA" id="ARBA00005253"/>
    </source>
</evidence>
<dbReference type="GO" id="GO:0016460">
    <property type="term" value="C:myosin II complex"/>
    <property type="evidence" value="ECO:0007669"/>
    <property type="project" value="TreeGrafter"/>
</dbReference>
<evidence type="ECO:0000256" key="3">
    <source>
        <dbReference type="ARBA" id="ARBA00022723"/>
    </source>
</evidence>
<accession>A0A7J6LF50</accession>
<feature type="domain" description="CMP/dCMP-type deaminase" evidence="10">
    <location>
        <begin position="17"/>
        <end position="141"/>
    </location>
</feature>
<dbReference type="PANTHER" id="PTHR23048">
    <property type="entry name" value="MYOSIN LIGHT CHAIN 1, 3"/>
    <property type="match status" value="1"/>
</dbReference>
<evidence type="ECO:0000313" key="12">
    <source>
        <dbReference type="Proteomes" id="UP000572268"/>
    </source>
</evidence>
<evidence type="ECO:0000256" key="6">
    <source>
        <dbReference type="ARBA" id="ARBA00022837"/>
    </source>
</evidence>
<dbReference type="GO" id="GO:0008270">
    <property type="term" value="F:zinc ion binding"/>
    <property type="evidence" value="ECO:0007669"/>
    <property type="project" value="InterPro"/>
</dbReference>
<dbReference type="InterPro" id="IPR016192">
    <property type="entry name" value="APOBEC/CMP_deaminase_Zn-bd"/>
</dbReference>
<dbReference type="InterPro" id="IPR002125">
    <property type="entry name" value="CMP_dCMP_dom"/>
</dbReference>
<evidence type="ECO:0000259" key="10">
    <source>
        <dbReference type="PROSITE" id="PS51747"/>
    </source>
</evidence>
<dbReference type="SMART" id="SM00054">
    <property type="entry name" value="EFh"/>
    <property type="match status" value="3"/>
</dbReference>
<dbReference type="AlphaFoldDB" id="A0A7J6LF50"/>
<dbReference type="GO" id="GO:0005509">
    <property type="term" value="F:calcium ion binding"/>
    <property type="evidence" value="ECO:0007669"/>
    <property type="project" value="InterPro"/>
</dbReference>
<comment type="caution">
    <text evidence="11">The sequence shown here is derived from an EMBL/GenBank/DDBJ whole genome shotgun (WGS) entry which is preliminary data.</text>
</comment>
<evidence type="ECO:0000256" key="4">
    <source>
        <dbReference type="ARBA" id="ARBA00022737"/>
    </source>
</evidence>
<dbReference type="PANTHER" id="PTHR23048:SF59">
    <property type="entry name" value="EF-HAND SUPERFAMILY PROTEIN"/>
    <property type="match status" value="1"/>
</dbReference>
<dbReference type="Gene3D" id="3.40.140.10">
    <property type="entry name" value="Cytidine Deaminase, domain 2"/>
    <property type="match status" value="2"/>
</dbReference>
<dbReference type="Pfam" id="PF13499">
    <property type="entry name" value="EF-hand_7"/>
    <property type="match status" value="2"/>
</dbReference>
<gene>
    <name evidence="11" type="ORF">FOL46_007249</name>
</gene>
<protein>
    <submittedName>
        <fullName evidence="11">Uncharacterized protein</fullName>
    </submittedName>
</protein>
<dbReference type="Gene3D" id="1.10.238.10">
    <property type="entry name" value="EF-hand"/>
    <property type="match status" value="2"/>
</dbReference>
<dbReference type="CDD" id="cd01285">
    <property type="entry name" value="nucleoside_deaminase"/>
    <property type="match status" value="1"/>
</dbReference>
<evidence type="ECO:0000256" key="8">
    <source>
        <dbReference type="SAM" id="MobiDB-lite"/>
    </source>
</evidence>
<feature type="region of interest" description="Disordered" evidence="8">
    <location>
        <begin position="430"/>
        <end position="450"/>
    </location>
</feature>
<dbReference type="CDD" id="cd00051">
    <property type="entry name" value="EFh"/>
    <property type="match status" value="2"/>
</dbReference>
<dbReference type="InterPro" id="IPR018247">
    <property type="entry name" value="EF_Hand_1_Ca_BS"/>
</dbReference>
<keyword evidence="5" id="KW-0862">Zinc</keyword>
<comment type="subcellular location">
    <subcellularLocation>
        <location evidence="1">Cytoplasm</location>
        <location evidence="1">Cytoskeleton</location>
    </subcellularLocation>
</comment>
<evidence type="ECO:0000259" key="9">
    <source>
        <dbReference type="PROSITE" id="PS50222"/>
    </source>
</evidence>
<feature type="region of interest" description="Disordered" evidence="8">
    <location>
        <begin position="287"/>
        <end position="306"/>
    </location>
</feature>
<dbReference type="PROSITE" id="PS00903">
    <property type="entry name" value="CYT_DCMP_DEAMINASES_1"/>
    <property type="match status" value="1"/>
</dbReference>
<dbReference type="InterPro" id="IPR002048">
    <property type="entry name" value="EF_hand_dom"/>
</dbReference>
<reference evidence="11 12" key="1">
    <citation type="submission" date="2020-04" db="EMBL/GenBank/DDBJ databases">
        <title>Perkinsus olseni comparative genomics.</title>
        <authorList>
            <person name="Bogema D.R."/>
        </authorList>
    </citation>
    <scope>NUCLEOTIDE SEQUENCE [LARGE SCALE GENOMIC DNA]</scope>
    <source>
        <strain evidence="11">ATCC PRA-31</strain>
    </source>
</reference>
<dbReference type="SUPFAM" id="SSF53927">
    <property type="entry name" value="Cytidine deaminase-like"/>
    <property type="match status" value="2"/>
</dbReference>
<feature type="domain" description="EF-hand" evidence="9">
    <location>
        <begin position="310"/>
        <end position="345"/>
    </location>
</feature>
<keyword evidence="3" id="KW-0479">Metal-binding</keyword>
<dbReference type="GO" id="GO:0016787">
    <property type="term" value="F:hydrolase activity"/>
    <property type="evidence" value="ECO:0007669"/>
    <property type="project" value="InterPro"/>
</dbReference>
<dbReference type="Pfam" id="PF00383">
    <property type="entry name" value="dCMP_cyt_deam_1"/>
    <property type="match status" value="1"/>
</dbReference>
<dbReference type="SUPFAM" id="SSF47473">
    <property type="entry name" value="EF-hand"/>
    <property type="match status" value="1"/>
</dbReference>
<comment type="similarity">
    <text evidence="2">Belongs to the centrin family.</text>
</comment>
<evidence type="ECO:0000256" key="1">
    <source>
        <dbReference type="ARBA" id="ARBA00004245"/>
    </source>
</evidence>
<feature type="domain" description="EF-hand" evidence="9">
    <location>
        <begin position="384"/>
        <end position="419"/>
    </location>
</feature>